<sequence>MLSLPGPSSSSSKAGLTPRLTKPGYICSPSIEQLAQLLDEELRSVTFSVKVRGVAKIRWLEPVDLRGLDLDAILEIGKENDIPYVEVCCDHGLGGVMEPNTGLNKKAQITFYKVLNKNEPTEDMTEFIRERTEQMGAEFVSYDPKSGKWVILLLGNVCKV</sequence>
<evidence type="ECO:0000313" key="10">
    <source>
        <dbReference type="EMBL" id="CBK22276.2"/>
    </source>
</evidence>
<dbReference type="InterPro" id="IPR007230">
    <property type="entry name" value="Nup98_auto-Pept-S59_dom"/>
</dbReference>
<gene>
    <name evidence="10" type="ORF">GSBLH_T00007069001</name>
</gene>
<dbReference type="InterPro" id="IPR036903">
    <property type="entry name" value="Nup98_auto-Pept-S59_dom_sf"/>
</dbReference>
<name>D8M2I7_BLAHO</name>
<evidence type="ECO:0000256" key="5">
    <source>
        <dbReference type="ARBA" id="ARBA00022927"/>
    </source>
</evidence>
<reference evidence="10" key="1">
    <citation type="submission" date="2010-02" db="EMBL/GenBank/DDBJ databases">
        <title>Sequencing and annotation of the Blastocystis hominis genome.</title>
        <authorList>
            <person name="Wincker P."/>
        </authorList>
    </citation>
    <scope>NUCLEOTIDE SEQUENCE</scope>
    <source>
        <strain evidence="10">Singapore isolate B</strain>
    </source>
</reference>
<dbReference type="GO" id="GO:0051028">
    <property type="term" value="P:mRNA transport"/>
    <property type="evidence" value="ECO:0007669"/>
    <property type="project" value="UniProtKB-KW"/>
</dbReference>
<dbReference type="RefSeq" id="XP_012896324.1">
    <property type="nucleotide sequence ID" value="XM_013040870.1"/>
</dbReference>
<keyword evidence="6" id="KW-0811">Translocation</keyword>
<dbReference type="PANTHER" id="PTHR23198:SF6">
    <property type="entry name" value="NUCLEAR PORE COMPLEX PROTEIN NUP98-NUP96"/>
    <property type="match status" value="1"/>
</dbReference>
<evidence type="ECO:0000256" key="8">
    <source>
        <dbReference type="ARBA" id="ARBA00023242"/>
    </source>
</evidence>
<evidence type="ECO:0000256" key="1">
    <source>
        <dbReference type="ARBA" id="ARBA00004567"/>
    </source>
</evidence>
<dbReference type="OrthoDB" id="200238at2759"/>
<dbReference type="GO" id="GO:0008139">
    <property type="term" value="F:nuclear localization sequence binding"/>
    <property type="evidence" value="ECO:0007669"/>
    <property type="project" value="TreeGrafter"/>
</dbReference>
<dbReference type="EMBL" id="FN668649">
    <property type="protein sequence ID" value="CBK22276.2"/>
    <property type="molecule type" value="Genomic_DNA"/>
</dbReference>
<dbReference type="AlphaFoldDB" id="D8M2I7"/>
<keyword evidence="8" id="KW-0539">Nucleus</keyword>
<keyword evidence="11" id="KW-1185">Reference proteome</keyword>
<evidence type="ECO:0000259" key="9">
    <source>
        <dbReference type="PROSITE" id="PS51434"/>
    </source>
</evidence>
<accession>D8M2I7</accession>
<evidence type="ECO:0000256" key="6">
    <source>
        <dbReference type="ARBA" id="ARBA00023010"/>
    </source>
</evidence>
<dbReference type="PANTHER" id="PTHR23198">
    <property type="entry name" value="NUCLEOPORIN"/>
    <property type="match status" value="1"/>
</dbReference>
<dbReference type="SUPFAM" id="SSF82215">
    <property type="entry name" value="C-terminal autoproteolytic domain of nucleoporin nup98"/>
    <property type="match status" value="1"/>
</dbReference>
<dbReference type="GO" id="GO:0044614">
    <property type="term" value="C:nuclear pore cytoplasmic filaments"/>
    <property type="evidence" value="ECO:0007669"/>
    <property type="project" value="TreeGrafter"/>
</dbReference>
<dbReference type="GO" id="GO:0003723">
    <property type="term" value="F:RNA binding"/>
    <property type="evidence" value="ECO:0007669"/>
    <property type="project" value="TreeGrafter"/>
</dbReference>
<dbReference type="Pfam" id="PF04096">
    <property type="entry name" value="Nucleoporin2"/>
    <property type="match status" value="1"/>
</dbReference>
<dbReference type="Gene3D" id="3.30.1610.10">
    <property type="entry name" value="Peptidase S59, nucleoporin"/>
    <property type="match status" value="1"/>
</dbReference>
<dbReference type="GO" id="GO:0000973">
    <property type="term" value="P:post-transcriptional tethering of RNA polymerase II gene DNA at nuclear periphery"/>
    <property type="evidence" value="ECO:0007669"/>
    <property type="project" value="TreeGrafter"/>
</dbReference>
<dbReference type="InParanoid" id="D8M2I7"/>
<keyword evidence="7" id="KW-0906">Nuclear pore complex</keyword>
<dbReference type="GO" id="GO:0017056">
    <property type="term" value="F:structural constituent of nuclear pore"/>
    <property type="evidence" value="ECO:0007669"/>
    <property type="project" value="InterPro"/>
</dbReference>
<comment type="subcellular location">
    <subcellularLocation>
        <location evidence="1">Nucleus</location>
        <location evidence="1">Nuclear pore complex</location>
    </subcellularLocation>
</comment>
<keyword evidence="5" id="KW-0653">Protein transport</keyword>
<dbReference type="GeneID" id="24923193"/>
<evidence type="ECO:0000256" key="2">
    <source>
        <dbReference type="ARBA" id="ARBA00008926"/>
    </source>
</evidence>
<comment type="similarity">
    <text evidence="2">Belongs to the nucleoporin GLFG family.</text>
</comment>
<feature type="domain" description="Peptidase S59" evidence="9">
    <location>
        <begin position="22"/>
        <end position="156"/>
    </location>
</feature>
<dbReference type="GO" id="GO:0006405">
    <property type="term" value="P:RNA export from nucleus"/>
    <property type="evidence" value="ECO:0007669"/>
    <property type="project" value="TreeGrafter"/>
</dbReference>
<dbReference type="GO" id="GO:0006606">
    <property type="term" value="P:protein import into nucleus"/>
    <property type="evidence" value="ECO:0007669"/>
    <property type="project" value="TreeGrafter"/>
</dbReference>
<dbReference type="PROSITE" id="PS51434">
    <property type="entry name" value="NUP_C"/>
    <property type="match status" value="1"/>
</dbReference>
<organism evidence="10">
    <name type="scientific">Blastocystis hominis</name>
    <dbReference type="NCBI Taxonomy" id="12968"/>
    <lineage>
        <taxon>Eukaryota</taxon>
        <taxon>Sar</taxon>
        <taxon>Stramenopiles</taxon>
        <taxon>Bigyra</taxon>
        <taxon>Opalozoa</taxon>
        <taxon>Opalinata</taxon>
        <taxon>Blastocystidae</taxon>
        <taxon>Blastocystis</taxon>
    </lineage>
</organism>
<proteinExistence type="inferred from homology"/>
<keyword evidence="3" id="KW-0813">Transport</keyword>
<dbReference type="Proteomes" id="UP000008312">
    <property type="component" value="Unassembled WGS sequence"/>
</dbReference>
<dbReference type="GO" id="GO:0034398">
    <property type="term" value="P:telomere tethering at nuclear periphery"/>
    <property type="evidence" value="ECO:0007669"/>
    <property type="project" value="TreeGrafter"/>
</dbReference>
<evidence type="ECO:0000256" key="3">
    <source>
        <dbReference type="ARBA" id="ARBA00022448"/>
    </source>
</evidence>
<evidence type="ECO:0000256" key="7">
    <source>
        <dbReference type="ARBA" id="ARBA00023132"/>
    </source>
</evidence>
<evidence type="ECO:0000313" key="11">
    <source>
        <dbReference type="Proteomes" id="UP000008312"/>
    </source>
</evidence>
<dbReference type="InterPro" id="IPR037665">
    <property type="entry name" value="Nucleoporin_S59-like"/>
</dbReference>
<evidence type="ECO:0000256" key="4">
    <source>
        <dbReference type="ARBA" id="ARBA00022816"/>
    </source>
</evidence>
<protein>
    <recommendedName>
        <fullName evidence="9">Peptidase S59 domain-containing protein</fullName>
    </recommendedName>
</protein>
<keyword evidence="4" id="KW-0509">mRNA transport</keyword>